<dbReference type="EMBL" id="LXYT01000001">
    <property type="protein sequence ID" value="OLY43706.1"/>
    <property type="molecule type" value="Genomic_DNA"/>
</dbReference>
<feature type="region of interest" description="Disordered" evidence="5">
    <location>
        <begin position="1"/>
        <end position="23"/>
    </location>
</feature>
<dbReference type="PANTHER" id="PTHR30168">
    <property type="entry name" value="PUTATIVE MEMBRANE PROTEIN YPFJ"/>
    <property type="match status" value="1"/>
</dbReference>
<protein>
    <recommendedName>
        <fullName evidence="9">Neutral zinc metallopeptidase</fullName>
    </recommendedName>
</protein>
<dbReference type="GO" id="GO:0016020">
    <property type="term" value="C:membrane"/>
    <property type="evidence" value="ECO:0007669"/>
    <property type="project" value="UniProtKB-SubCell"/>
</dbReference>
<proteinExistence type="predicted"/>
<evidence type="ECO:0000256" key="1">
    <source>
        <dbReference type="ARBA" id="ARBA00004167"/>
    </source>
</evidence>
<feature type="compositionally biased region" description="Basic and acidic residues" evidence="5">
    <location>
        <begin position="1"/>
        <end position="19"/>
    </location>
</feature>
<evidence type="ECO:0000256" key="3">
    <source>
        <dbReference type="ARBA" id="ARBA00022989"/>
    </source>
</evidence>
<dbReference type="Proteomes" id="UP000187344">
    <property type="component" value="Unassembled WGS sequence"/>
</dbReference>
<dbReference type="PANTHER" id="PTHR30168:SF0">
    <property type="entry name" value="INNER MEMBRANE PROTEIN"/>
    <property type="match status" value="1"/>
</dbReference>
<dbReference type="RefSeq" id="WP_075868839.1">
    <property type="nucleotide sequence ID" value="NZ_CALYQA010000004.1"/>
</dbReference>
<evidence type="ECO:0000256" key="4">
    <source>
        <dbReference type="ARBA" id="ARBA00023136"/>
    </source>
</evidence>
<accession>A0A1R0F9R4</accession>
<evidence type="ECO:0008006" key="9">
    <source>
        <dbReference type="Google" id="ProtNLM"/>
    </source>
</evidence>
<dbReference type="Pfam" id="PF04228">
    <property type="entry name" value="Zn_peptidase"/>
    <property type="match status" value="1"/>
</dbReference>
<comment type="subcellular location">
    <subcellularLocation>
        <location evidence="1">Membrane</location>
        <topology evidence="1">Single-pass membrane protein</topology>
    </subcellularLocation>
</comment>
<keyword evidence="4 6" id="KW-0472">Membrane</keyword>
<reference evidence="7 8" key="1">
    <citation type="submission" date="2016-12" db="EMBL/GenBank/DDBJ databases">
        <title>Comparative genomics of Bartonella apis.</title>
        <authorList>
            <person name="Engel P."/>
        </authorList>
    </citation>
    <scope>NUCLEOTIDE SEQUENCE [LARGE SCALE GENOMIC DNA]</scope>
    <source>
        <strain evidence="7 8">PEB0149</strain>
    </source>
</reference>
<keyword evidence="2 6" id="KW-0812">Transmembrane</keyword>
<sequence length="299" mass="32402">MRWEGGRQSDNIEDRRGEKTNGASPVFRTGLSGIGFALLSRGGFKGILVLVVIFLGLSFFGYSPTRFLFGDGALVNEHGAPSGAAKAPIQTNDRRSLFIATVLAETEDTWGDIFSRHNAKYKPPILVRFSGTIDSPCGLATAAVGPFYCPADQKLYLDDEFFDKLATHFGAPGEFAQAYVIAHEVGHHVQNLTGFLDRMNKRRARADTSTANALSVKIELQADCYAGVWAHSTEDDGILEEGDIGYALNAAAKIGDDTLQKQTQGYVVPDSFTHGTSAQRVNAFKTGYQLGKMESCDGF</sequence>
<dbReference type="OrthoDB" id="9774900at2"/>
<evidence type="ECO:0000256" key="6">
    <source>
        <dbReference type="SAM" id="Phobius"/>
    </source>
</evidence>
<gene>
    <name evidence="7" type="ORF">PEB0149_011400</name>
</gene>
<evidence type="ECO:0000256" key="5">
    <source>
        <dbReference type="SAM" id="MobiDB-lite"/>
    </source>
</evidence>
<comment type="caution">
    <text evidence="7">The sequence shown here is derived from an EMBL/GenBank/DDBJ whole genome shotgun (WGS) entry which is preliminary data.</text>
</comment>
<organism evidence="7 8">
    <name type="scientific">Bartonella apis</name>
    <dbReference type="NCBI Taxonomy" id="1686310"/>
    <lineage>
        <taxon>Bacteria</taxon>
        <taxon>Pseudomonadati</taxon>
        <taxon>Pseudomonadota</taxon>
        <taxon>Alphaproteobacteria</taxon>
        <taxon>Hyphomicrobiales</taxon>
        <taxon>Bartonellaceae</taxon>
        <taxon>Bartonella</taxon>
    </lineage>
</organism>
<keyword evidence="8" id="KW-1185">Reference proteome</keyword>
<name>A0A1R0F9R4_9HYPH</name>
<evidence type="ECO:0000256" key="2">
    <source>
        <dbReference type="ARBA" id="ARBA00022692"/>
    </source>
</evidence>
<dbReference type="AlphaFoldDB" id="A0A1R0F9R4"/>
<evidence type="ECO:0000313" key="7">
    <source>
        <dbReference type="EMBL" id="OLY43706.1"/>
    </source>
</evidence>
<dbReference type="InterPro" id="IPR007343">
    <property type="entry name" value="Uncharacterised_pept_Zn_put"/>
</dbReference>
<feature type="transmembrane region" description="Helical" evidence="6">
    <location>
        <begin position="42"/>
        <end position="62"/>
    </location>
</feature>
<keyword evidence="3 6" id="KW-1133">Transmembrane helix</keyword>
<evidence type="ECO:0000313" key="8">
    <source>
        <dbReference type="Proteomes" id="UP000187344"/>
    </source>
</evidence>